<comment type="similarity">
    <text evidence="1">Belongs to the thioredoxin family.</text>
</comment>
<feature type="region of interest" description="Disordered" evidence="7">
    <location>
        <begin position="116"/>
        <end position="155"/>
    </location>
</feature>
<feature type="domain" description="Thioredoxin" evidence="8">
    <location>
        <begin position="1"/>
        <end position="105"/>
    </location>
</feature>
<keyword evidence="5" id="KW-0676">Redox-active center</keyword>
<dbReference type="PANTHER" id="PTHR45663:SF40">
    <property type="entry name" value="THIOREDOXIN 2"/>
    <property type="match status" value="1"/>
</dbReference>
<organism evidence="9 10">
    <name type="scientific">Kineosphaera limosa NBRC 100340</name>
    <dbReference type="NCBI Taxonomy" id="1184609"/>
    <lineage>
        <taxon>Bacteria</taxon>
        <taxon>Bacillati</taxon>
        <taxon>Actinomycetota</taxon>
        <taxon>Actinomycetes</taxon>
        <taxon>Micrococcales</taxon>
        <taxon>Dermatophilaceae</taxon>
        <taxon>Kineosphaera</taxon>
    </lineage>
</organism>
<dbReference type="PROSITE" id="PS00194">
    <property type="entry name" value="THIOREDOXIN_1"/>
    <property type="match status" value="1"/>
</dbReference>
<evidence type="ECO:0000259" key="8">
    <source>
        <dbReference type="PROSITE" id="PS51352"/>
    </source>
</evidence>
<evidence type="ECO:0000313" key="10">
    <source>
        <dbReference type="Proteomes" id="UP000008366"/>
    </source>
</evidence>
<dbReference type="PROSITE" id="PS51352">
    <property type="entry name" value="THIOREDOXIN_2"/>
    <property type="match status" value="1"/>
</dbReference>
<keyword evidence="2" id="KW-0813">Transport</keyword>
<dbReference type="RefSeq" id="WP_006594496.1">
    <property type="nucleotide sequence ID" value="NZ_BAHD01000090.1"/>
</dbReference>
<sequence length="155" mass="16317">MTTVELTEANFESVIKGTDIVLIDFWADWCGPCKQFAPVYEEVSGKNPDITFAKVDTEAQQGLAAAAQISSIPTIMVIREGIPVFAQAGALPSEVLEDVITQARGLDMEAVRTQVAAAQQAGGQPEAARPATQPTSGRRGGTPGVDYPDENGAIV</sequence>
<dbReference type="NCBIfam" id="TIGR01068">
    <property type="entry name" value="thioredoxin"/>
    <property type="match status" value="1"/>
</dbReference>
<protein>
    <recommendedName>
        <fullName evidence="6">Thioredoxin</fullName>
    </recommendedName>
</protein>
<dbReference type="GO" id="GO:0005829">
    <property type="term" value="C:cytosol"/>
    <property type="evidence" value="ECO:0007669"/>
    <property type="project" value="TreeGrafter"/>
</dbReference>
<dbReference type="CDD" id="cd02947">
    <property type="entry name" value="TRX_family"/>
    <property type="match status" value="1"/>
</dbReference>
<dbReference type="STRING" id="1184609.KILIM_090_00170"/>
<dbReference type="EMBL" id="BAHD01000090">
    <property type="protein sequence ID" value="GAB97964.1"/>
    <property type="molecule type" value="Genomic_DNA"/>
</dbReference>
<dbReference type="InterPro" id="IPR036249">
    <property type="entry name" value="Thioredoxin-like_sf"/>
</dbReference>
<accession>K6XGK5</accession>
<evidence type="ECO:0000256" key="4">
    <source>
        <dbReference type="ARBA" id="ARBA00023157"/>
    </source>
</evidence>
<dbReference type="InterPro" id="IPR017937">
    <property type="entry name" value="Thioredoxin_CS"/>
</dbReference>
<gene>
    <name evidence="9" type="ORF">KILIM_090_00170</name>
</gene>
<comment type="caution">
    <text evidence="9">The sequence shown here is derived from an EMBL/GenBank/DDBJ whole genome shotgun (WGS) entry which is preliminary data.</text>
</comment>
<dbReference type="Gene3D" id="3.40.30.10">
    <property type="entry name" value="Glutaredoxin"/>
    <property type="match status" value="1"/>
</dbReference>
<dbReference type="PANTHER" id="PTHR45663">
    <property type="entry name" value="GEO12009P1"/>
    <property type="match status" value="1"/>
</dbReference>
<dbReference type="eggNOG" id="COG0526">
    <property type="taxonomic scope" value="Bacteria"/>
</dbReference>
<dbReference type="InterPro" id="IPR005746">
    <property type="entry name" value="Thioredoxin"/>
</dbReference>
<feature type="compositionally biased region" description="Low complexity" evidence="7">
    <location>
        <begin position="116"/>
        <end position="131"/>
    </location>
</feature>
<dbReference type="InterPro" id="IPR013766">
    <property type="entry name" value="Thioredoxin_domain"/>
</dbReference>
<name>K6XGK5_9MICO</name>
<dbReference type="Pfam" id="PF00085">
    <property type="entry name" value="Thioredoxin"/>
    <property type="match status" value="1"/>
</dbReference>
<evidence type="ECO:0000313" key="9">
    <source>
        <dbReference type="EMBL" id="GAB97964.1"/>
    </source>
</evidence>
<evidence type="ECO:0000256" key="7">
    <source>
        <dbReference type="SAM" id="MobiDB-lite"/>
    </source>
</evidence>
<evidence type="ECO:0000256" key="5">
    <source>
        <dbReference type="ARBA" id="ARBA00023284"/>
    </source>
</evidence>
<reference evidence="9 10" key="1">
    <citation type="submission" date="2012-08" db="EMBL/GenBank/DDBJ databases">
        <title>Whole genome shotgun sequence of Kineosphaera limosa NBRC 100340.</title>
        <authorList>
            <person name="Yoshida I."/>
            <person name="Isaki S."/>
            <person name="Hosoyama A."/>
            <person name="Tsuchikane K."/>
            <person name="Katsumata H."/>
            <person name="Ando Y."/>
            <person name="Ohji S."/>
            <person name="Hamada M."/>
            <person name="Tamura T."/>
            <person name="Yamazoe A."/>
            <person name="Yamazaki S."/>
            <person name="Fujita N."/>
        </authorList>
    </citation>
    <scope>NUCLEOTIDE SEQUENCE [LARGE SCALE GENOMIC DNA]</scope>
    <source>
        <strain evidence="9 10">NBRC 100340</strain>
    </source>
</reference>
<dbReference type="Proteomes" id="UP000008366">
    <property type="component" value="Unassembled WGS sequence"/>
</dbReference>
<evidence type="ECO:0000256" key="6">
    <source>
        <dbReference type="NCBIfam" id="TIGR01068"/>
    </source>
</evidence>
<evidence type="ECO:0000256" key="1">
    <source>
        <dbReference type="ARBA" id="ARBA00008987"/>
    </source>
</evidence>
<proteinExistence type="inferred from homology"/>
<keyword evidence="3" id="KW-0249">Electron transport</keyword>
<dbReference type="FunFam" id="3.40.30.10:FF:000155">
    <property type="entry name" value="Thioredoxin"/>
    <property type="match status" value="1"/>
</dbReference>
<keyword evidence="10" id="KW-1185">Reference proteome</keyword>
<dbReference type="PRINTS" id="PR00421">
    <property type="entry name" value="THIOREDOXIN"/>
</dbReference>
<dbReference type="GO" id="GO:0015035">
    <property type="term" value="F:protein-disulfide reductase activity"/>
    <property type="evidence" value="ECO:0007669"/>
    <property type="project" value="UniProtKB-UniRule"/>
</dbReference>
<dbReference type="AlphaFoldDB" id="K6XGK5"/>
<keyword evidence="4" id="KW-1015">Disulfide bond</keyword>
<evidence type="ECO:0000256" key="3">
    <source>
        <dbReference type="ARBA" id="ARBA00022982"/>
    </source>
</evidence>
<dbReference type="OrthoDB" id="9790390at2"/>
<evidence type="ECO:0000256" key="2">
    <source>
        <dbReference type="ARBA" id="ARBA00022448"/>
    </source>
</evidence>
<dbReference type="SUPFAM" id="SSF52833">
    <property type="entry name" value="Thioredoxin-like"/>
    <property type="match status" value="1"/>
</dbReference>